<evidence type="ECO:0000259" key="4">
    <source>
        <dbReference type="Pfam" id="PF00561"/>
    </source>
</evidence>
<feature type="active site" description="Nucleophile" evidence="2 3">
    <location>
        <position position="135"/>
    </location>
</feature>
<protein>
    <recommendedName>
        <fullName evidence="2">Homoserine O-acetyltransferase</fullName>
        <shortName evidence="2">HAT</shortName>
        <ecNumber evidence="2">2.3.1.31</ecNumber>
    </recommendedName>
    <alternativeName>
        <fullName evidence="2">Homoserine transacetylase</fullName>
        <shortName evidence="2">HTA</shortName>
    </alternativeName>
</protein>
<dbReference type="NCBIfam" id="TIGR01392">
    <property type="entry name" value="homoserO_Ac_trn"/>
    <property type="match status" value="1"/>
</dbReference>
<comment type="function">
    <text evidence="2">Transfers an acetyl group from acetyl-CoA to L-homoserine, forming acetyl-L-homoserine.</text>
</comment>
<dbReference type="EMBL" id="CP013659">
    <property type="protein sequence ID" value="ALS76141.1"/>
    <property type="molecule type" value="Genomic_DNA"/>
</dbReference>
<feature type="binding site" evidence="2">
    <location>
        <position position="310"/>
    </location>
    <ligand>
        <name>substrate</name>
    </ligand>
</feature>
<dbReference type="PIRSF" id="PIRSF000443">
    <property type="entry name" value="Homoser_Ac_trans"/>
    <property type="match status" value="1"/>
</dbReference>
<keyword evidence="2" id="KW-0486">Methionine biosynthesis</keyword>
<comment type="subcellular location">
    <subcellularLocation>
        <location evidence="2">Cytoplasm</location>
    </subcellularLocation>
</comment>
<dbReference type="InterPro" id="IPR008220">
    <property type="entry name" value="HAT_MetX-like"/>
</dbReference>
<comment type="subunit">
    <text evidence="2">Homodimer.</text>
</comment>
<dbReference type="OrthoDB" id="9800754at2"/>
<dbReference type="GO" id="GO:0009092">
    <property type="term" value="P:homoserine metabolic process"/>
    <property type="evidence" value="ECO:0007669"/>
    <property type="project" value="TreeGrafter"/>
</dbReference>
<dbReference type="PANTHER" id="PTHR32268">
    <property type="entry name" value="HOMOSERINE O-ACETYLTRANSFERASE"/>
    <property type="match status" value="1"/>
</dbReference>
<dbReference type="HAMAP" id="MF_00296">
    <property type="entry name" value="MetX_acyltransf"/>
    <property type="match status" value="1"/>
</dbReference>
<evidence type="ECO:0000313" key="6">
    <source>
        <dbReference type="Proteomes" id="UP000067683"/>
    </source>
</evidence>
<feature type="domain" description="AB hydrolase-1" evidence="4">
    <location>
        <begin position="33"/>
        <end position="222"/>
    </location>
</feature>
<comment type="catalytic activity">
    <reaction evidence="2">
        <text>L-homoserine + acetyl-CoA = O-acetyl-L-homoserine + CoA</text>
        <dbReference type="Rhea" id="RHEA:13701"/>
        <dbReference type="ChEBI" id="CHEBI:57287"/>
        <dbReference type="ChEBI" id="CHEBI:57288"/>
        <dbReference type="ChEBI" id="CHEBI:57476"/>
        <dbReference type="ChEBI" id="CHEBI:57716"/>
        <dbReference type="EC" id="2.3.1.31"/>
    </reaction>
</comment>
<dbReference type="Pfam" id="PF00561">
    <property type="entry name" value="Abhydrolase_1"/>
    <property type="match status" value="1"/>
</dbReference>
<feature type="active site" evidence="2 3">
    <location>
        <position position="309"/>
    </location>
</feature>
<keyword evidence="2" id="KW-0012">Acyltransferase</keyword>
<evidence type="ECO:0000256" key="1">
    <source>
        <dbReference type="ARBA" id="ARBA00022679"/>
    </source>
</evidence>
<dbReference type="GO" id="GO:0005737">
    <property type="term" value="C:cytoplasm"/>
    <property type="evidence" value="ECO:0007669"/>
    <property type="project" value="UniProtKB-SubCell"/>
</dbReference>
<comment type="pathway">
    <text evidence="2">Amino-acid biosynthesis; L-methionine biosynthesis via de novo pathway; O-acetyl-L-homoserine from L-homoserine: step 1/1.</text>
</comment>
<comment type="similarity">
    <text evidence="2">Belongs to the AB hydrolase superfamily. MetX family.</text>
</comment>
<comment type="caution">
    <text evidence="2">Lacks conserved residue(s) required for the propagation of feature annotation.</text>
</comment>
<accession>A0A0U2YTI3</accession>
<dbReference type="InterPro" id="IPR000073">
    <property type="entry name" value="AB_hydrolase_1"/>
</dbReference>
<dbReference type="SUPFAM" id="SSF53474">
    <property type="entry name" value="alpha/beta-Hydrolases"/>
    <property type="match status" value="1"/>
</dbReference>
<dbReference type="GO" id="GO:0009086">
    <property type="term" value="P:methionine biosynthetic process"/>
    <property type="evidence" value="ECO:0007669"/>
    <property type="project" value="UniProtKB-UniRule"/>
</dbReference>
<dbReference type="InterPro" id="IPR029058">
    <property type="entry name" value="AB_hydrolase_fold"/>
</dbReference>
<reference evidence="5" key="1">
    <citation type="submission" date="2016-01" db="EMBL/GenBank/DDBJ databases">
        <title>Complete genome of Planococcus rifietoensis type strain M8.</title>
        <authorList>
            <person name="See-Too W.S."/>
        </authorList>
    </citation>
    <scope>NUCLEOTIDE SEQUENCE [LARGE SCALE GENOMIC DNA]</scope>
    <source>
        <strain evidence="5">M8</strain>
    </source>
</reference>
<proteinExistence type="inferred from homology"/>
<evidence type="ECO:0000256" key="2">
    <source>
        <dbReference type="HAMAP-Rule" id="MF_00296"/>
    </source>
</evidence>
<name>A0A0U2YTI3_9BACL</name>
<dbReference type="NCBIfam" id="NF001209">
    <property type="entry name" value="PRK00175.1"/>
    <property type="match status" value="1"/>
</dbReference>
<organism evidence="5 6">
    <name type="scientific">Planococcus rifietoensis</name>
    <dbReference type="NCBI Taxonomy" id="200991"/>
    <lineage>
        <taxon>Bacteria</taxon>
        <taxon>Bacillati</taxon>
        <taxon>Bacillota</taxon>
        <taxon>Bacilli</taxon>
        <taxon>Bacillales</taxon>
        <taxon>Caryophanaceae</taxon>
        <taxon>Planococcus</taxon>
    </lineage>
</organism>
<feature type="binding site" evidence="2">
    <location>
        <position position="203"/>
    </location>
    <ligand>
        <name>substrate</name>
    </ligand>
</feature>
<dbReference type="KEGG" id="prt:AUC31_13485"/>
<dbReference type="STRING" id="200991.AUC31_13485"/>
<sequence>MTTVSIGQLKLESGQLLREVELAYERVGDSSAPAILVCHALTGDQYAVGTADQPGWWAGLIGPGKAVDTGQFQAITFNVLGGCNGSTGPLSINPETGEPYRASFPELTIRDMVRAERKALEALGINHLAAVIGGSLGGMKTLEWAKLYPEFLDTAIALAVTPYYGDYGVAFNHIGIQAIENDPEFQSGNYHPETRLKGFEIARMAGMVTYRSSQLFNGRFGRSRCGEEFEVQSYLDYQGRKLAGRFDPNSYLILLKAMNTHDVEEAELAAELLSISYSHDLLYPGELMIPWVENQPNAKWEKIETDFGHDGFLVEFEKWAHHVQAQLQKTVNAKSHVLA</sequence>
<keyword evidence="1 2" id="KW-0808">Transferase</keyword>
<dbReference type="PANTHER" id="PTHR32268:SF11">
    <property type="entry name" value="HOMOSERINE O-ACETYLTRANSFERASE"/>
    <property type="match status" value="1"/>
</dbReference>
<dbReference type="Gene3D" id="1.10.1740.110">
    <property type="match status" value="1"/>
</dbReference>
<evidence type="ECO:0000313" key="5">
    <source>
        <dbReference type="EMBL" id="ALS76141.1"/>
    </source>
</evidence>
<feature type="active site" evidence="2 3">
    <location>
        <position position="280"/>
    </location>
</feature>
<dbReference type="Gene3D" id="3.40.50.1820">
    <property type="entry name" value="alpha/beta hydrolase"/>
    <property type="match status" value="1"/>
</dbReference>
<dbReference type="EC" id="2.3.1.31" evidence="2"/>
<dbReference type="UniPathway" id="UPA00051">
    <property type="reaction ID" value="UER00074"/>
</dbReference>
<evidence type="ECO:0000256" key="3">
    <source>
        <dbReference type="PIRSR" id="PIRSR000443-1"/>
    </source>
</evidence>
<keyword evidence="2" id="KW-0963">Cytoplasm</keyword>
<keyword evidence="2" id="KW-0028">Amino-acid biosynthesis</keyword>
<dbReference type="GO" id="GO:0004414">
    <property type="term" value="F:homoserine O-acetyltransferase activity"/>
    <property type="evidence" value="ECO:0007669"/>
    <property type="project" value="UniProtKB-UniRule"/>
</dbReference>
<dbReference type="RefSeq" id="WP_058382844.1">
    <property type="nucleotide sequence ID" value="NZ_CP013659.2"/>
</dbReference>
<dbReference type="Proteomes" id="UP000067683">
    <property type="component" value="Chromosome"/>
</dbReference>
<dbReference type="AlphaFoldDB" id="A0A0U2YTI3"/>
<gene>
    <name evidence="2" type="primary">metXA</name>
    <name evidence="5" type="ORF">AUC31_13485</name>
</gene>
<keyword evidence="6" id="KW-1185">Reference proteome</keyword>